<dbReference type="InterPro" id="IPR000245">
    <property type="entry name" value="ATPase_proteolipid_csu"/>
</dbReference>
<dbReference type="CDD" id="cd18176">
    <property type="entry name" value="ATP-synt_Vo_c_ATP6C_rpt2"/>
    <property type="match status" value="1"/>
</dbReference>
<gene>
    <name evidence="14" type="ORF">FNF27_01388</name>
    <name evidence="13" type="ORF">FNF28_00202</name>
    <name evidence="11" type="ORF">FNF29_05815</name>
    <name evidence="12" type="ORF">FNF31_06644</name>
</gene>
<dbReference type="GO" id="GO:0046961">
    <property type="term" value="F:proton-transporting ATPase activity, rotational mechanism"/>
    <property type="evidence" value="ECO:0007669"/>
    <property type="project" value="InterPro"/>
</dbReference>
<dbReference type="EMBL" id="VLTL01000002">
    <property type="protein sequence ID" value="KAA0172199.1"/>
    <property type="molecule type" value="Genomic_DNA"/>
</dbReference>
<dbReference type="FunFam" id="1.20.120.610:FF:000001">
    <property type="entry name" value="V-type proton ATPase proteolipid subunit"/>
    <property type="match status" value="1"/>
</dbReference>
<evidence type="ECO:0000256" key="5">
    <source>
        <dbReference type="ARBA" id="ARBA00022781"/>
    </source>
</evidence>
<dbReference type="EMBL" id="VLTN01000041">
    <property type="protein sequence ID" value="KAA0149603.1"/>
    <property type="molecule type" value="Genomic_DNA"/>
</dbReference>
<evidence type="ECO:0000256" key="8">
    <source>
        <dbReference type="ARBA" id="ARBA00023136"/>
    </source>
</evidence>
<keyword evidence="3 9" id="KW-0813">Transport</keyword>
<dbReference type="PANTHER" id="PTHR10263">
    <property type="entry name" value="V-TYPE PROTON ATPASE PROTEOLIPID SUBUNIT"/>
    <property type="match status" value="1"/>
</dbReference>
<dbReference type="EMBL" id="VLTO01000005">
    <property type="protein sequence ID" value="KAA0177058.1"/>
    <property type="molecule type" value="Genomic_DNA"/>
</dbReference>
<keyword evidence="7 9" id="KW-0406">Ion transport</keyword>
<evidence type="ECO:0000313" key="15">
    <source>
        <dbReference type="Proteomes" id="UP000322899"/>
    </source>
</evidence>
<evidence type="ECO:0000256" key="1">
    <source>
        <dbReference type="ARBA" id="ARBA00004141"/>
    </source>
</evidence>
<dbReference type="Proteomes" id="UP000322899">
    <property type="component" value="Unassembled WGS sequence"/>
</dbReference>
<evidence type="ECO:0000313" key="12">
    <source>
        <dbReference type="EMBL" id="KAA0152269.1"/>
    </source>
</evidence>
<evidence type="ECO:0000313" key="18">
    <source>
        <dbReference type="Proteomes" id="UP000325113"/>
    </source>
</evidence>
<comment type="caution">
    <text evidence="13">The sequence shown here is derived from an EMBL/GenBank/DDBJ whole genome shotgun (WGS) entry which is preliminary data.</text>
</comment>
<feature type="transmembrane region" description="Helical" evidence="9">
    <location>
        <begin position="139"/>
        <end position="162"/>
    </location>
</feature>
<dbReference type="PRINTS" id="PR00122">
    <property type="entry name" value="VACATPASE"/>
</dbReference>
<dbReference type="OrthoDB" id="1744869at2759"/>
<evidence type="ECO:0000256" key="4">
    <source>
        <dbReference type="ARBA" id="ARBA00022692"/>
    </source>
</evidence>
<keyword evidence="16" id="KW-1185">Reference proteome</keyword>
<reference evidence="15 16" key="1">
    <citation type="submission" date="2019-07" db="EMBL/GenBank/DDBJ databases">
        <title>Genomes of Cafeteria roenbergensis.</title>
        <authorList>
            <person name="Fischer M.G."/>
            <person name="Hackl T."/>
            <person name="Roman M."/>
        </authorList>
    </citation>
    <scope>NUCLEOTIDE SEQUENCE [LARGE SCALE GENOMIC DNA]</scope>
    <source>
        <strain evidence="11 16">BVI</strain>
        <strain evidence="12 18">Cflag</strain>
        <strain evidence="14 15">E4-10P</strain>
        <strain evidence="13 17">RCC970-E3</strain>
    </source>
</reference>
<evidence type="ECO:0000313" key="17">
    <source>
        <dbReference type="Proteomes" id="UP000324907"/>
    </source>
</evidence>
<proteinExistence type="inferred from homology"/>
<dbReference type="Proteomes" id="UP000324907">
    <property type="component" value="Unassembled WGS sequence"/>
</dbReference>
<dbReference type="GO" id="GO:0005774">
    <property type="term" value="C:vacuolar membrane"/>
    <property type="evidence" value="ECO:0007669"/>
    <property type="project" value="UniProtKB-SubCell"/>
</dbReference>
<evidence type="ECO:0000256" key="7">
    <source>
        <dbReference type="ARBA" id="ARBA00023065"/>
    </source>
</evidence>
<evidence type="ECO:0000313" key="16">
    <source>
        <dbReference type="Proteomes" id="UP000323011"/>
    </source>
</evidence>
<feature type="transmembrane region" description="Helical" evidence="9">
    <location>
        <begin position="94"/>
        <end position="118"/>
    </location>
</feature>
<evidence type="ECO:0000256" key="2">
    <source>
        <dbReference type="ARBA" id="ARBA00007296"/>
    </source>
</evidence>
<feature type="domain" description="V-ATPase proteolipid subunit C-like" evidence="10">
    <location>
        <begin position="97"/>
        <end position="162"/>
    </location>
</feature>
<dbReference type="EMBL" id="VLTM01000107">
    <property type="protein sequence ID" value="KAA0152269.1"/>
    <property type="molecule type" value="Genomic_DNA"/>
</dbReference>
<accession>A0A5A8E433</accession>
<name>A0A5A8E433_CAFRO</name>
<keyword evidence="8 9" id="KW-0472">Membrane</keyword>
<keyword evidence="6 9" id="KW-1133">Transmembrane helix</keyword>
<dbReference type="NCBIfam" id="TIGR01100">
    <property type="entry name" value="V_ATP_synt_C"/>
    <property type="match status" value="1"/>
</dbReference>
<dbReference type="InterPro" id="IPR002379">
    <property type="entry name" value="ATPase_proteolipid_c-like_dom"/>
</dbReference>
<dbReference type="OMA" id="WILHESG"/>
<sequence length="172" mass="17128">MSEACPPSAPFFGFMGVTGAIVFANLGAAYGTAKAGVGLASMGVMNPSLVMSNVLPVIMAGVLGIYGLIVGAIINGRILPPSGGQPAYSLFEGYAHLASGLACGLSALAAGLAIGIAGDAGVRAVGQIRDETNRRQMSTGVILVLVFGEALSLYGLIVSLVLSQKSAPDACV</sequence>
<evidence type="ECO:0000313" key="13">
    <source>
        <dbReference type="EMBL" id="KAA0172199.1"/>
    </source>
</evidence>
<comment type="similarity">
    <text evidence="2 9">Belongs to the V-ATPase proteolipid subunit family.</text>
</comment>
<keyword evidence="4 9" id="KW-0812">Transmembrane</keyword>
<evidence type="ECO:0000256" key="9">
    <source>
        <dbReference type="RuleBase" id="RU363060"/>
    </source>
</evidence>
<dbReference type="SUPFAM" id="SSF81333">
    <property type="entry name" value="F1F0 ATP synthase subunit C"/>
    <property type="match status" value="2"/>
</dbReference>
<dbReference type="Proteomes" id="UP000325113">
    <property type="component" value="Unassembled WGS sequence"/>
</dbReference>
<evidence type="ECO:0000259" key="10">
    <source>
        <dbReference type="Pfam" id="PF00137"/>
    </source>
</evidence>
<protein>
    <recommendedName>
        <fullName evidence="9">V-type proton ATPase proteolipid subunit</fullName>
    </recommendedName>
</protein>
<feature type="domain" description="V-ATPase proteolipid subunit C-like" evidence="10">
    <location>
        <begin position="16"/>
        <end position="74"/>
    </location>
</feature>
<feature type="transmembrane region" description="Helical" evidence="9">
    <location>
        <begin position="12"/>
        <end position="33"/>
    </location>
</feature>
<dbReference type="Proteomes" id="UP000323011">
    <property type="component" value="Unassembled WGS sequence"/>
</dbReference>
<dbReference type="InterPro" id="IPR011555">
    <property type="entry name" value="ATPase_proteolipid_su_C_euk"/>
</dbReference>
<dbReference type="InterPro" id="IPR035921">
    <property type="entry name" value="F/V-ATP_Csub_sf"/>
</dbReference>
<dbReference type="GO" id="GO:0033179">
    <property type="term" value="C:proton-transporting V-type ATPase, V0 domain"/>
    <property type="evidence" value="ECO:0007669"/>
    <property type="project" value="InterPro"/>
</dbReference>
<dbReference type="Pfam" id="PF00137">
    <property type="entry name" value="ATP-synt_C"/>
    <property type="match status" value="2"/>
</dbReference>
<evidence type="ECO:0000313" key="14">
    <source>
        <dbReference type="EMBL" id="KAA0177058.1"/>
    </source>
</evidence>
<evidence type="ECO:0000313" key="11">
    <source>
        <dbReference type="EMBL" id="KAA0149603.1"/>
    </source>
</evidence>
<dbReference type="AlphaFoldDB" id="A0A5A8E433"/>
<comment type="subcellular location">
    <subcellularLocation>
        <location evidence="1">Membrane</location>
        <topology evidence="1">Multi-pass membrane protein</topology>
    </subcellularLocation>
    <subcellularLocation>
        <location evidence="9">Vacuole membrane</location>
        <topology evidence="9">Multi-pass membrane protein</topology>
    </subcellularLocation>
</comment>
<organism evidence="13 17">
    <name type="scientific">Cafeteria roenbergensis</name>
    <name type="common">Marine flagellate</name>
    <dbReference type="NCBI Taxonomy" id="33653"/>
    <lineage>
        <taxon>Eukaryota</taxon>
        <taxon>Sar</taxon>
        <taxon>Stramenopiles</taxon>
        <taxon>Bigyra</taxon>
        <taxon>Opalozoa</taxon>
        <taxon>Bicosoecida</taxon>
        <taxon>Cafeteriaceae</taxon>
        <taxon>Cafeteria</taxon>
    </lineage>
</organism>
<keyword evidence="9" id="KW-0926">Vacuole</keyword>
<dbReference type="CDD" id="cd18175">
    <property type="entry name" value="ATP-synt_Vo_c_ATP6C_rpt1"/>
    <property type="match status" value="1"/>
</dbReference>
<keyword evidence="5 9" id="KW-0375">Hydrogen ion transport</keyword>
<dbReference type="Gene3D" id="1.20.120.610">
    <property type="entry name" value="lithium bound rotor ring of v- atpase"/>
    <property type="match status" value="1"/>
</dbReference>
<evidence type="ECO:0000256" key="6">
    <source>
        <dbReference type="ARBA" id="ARBA00022989"/>
    </source>
</evidence>
<feature type="transmembrane region" description="Helical" evidence="9">
    <location>
        <begin position="54"/>
        <end position="74"/>
    </location>
</feature>
<evidence type="ECO:0000256" key="3">
    <source>
        <dbReference type="ARBA" id="ARBA00022448"/>
    </source>
</evidence>